<evidence type="ECO:0000313" key="1">
    <source>
        <dbReference type="EMBL" id="KAK3784752.1"/>
    </source>
</evidence>
<accession>A0AAE1ADM6</accession>
<gene>
    <name evidence="1" type="ORF">RRG08_032205</name>
</gene>
<name>A0AAE1ADM6_9GAST</name>
<organism evidence="1 2">
    <name type="scientific">Elysia crispata</name>
    <name type="common">lettuce slug</name>
    <dbReference type="NCBI Taxonomy" id="231223"/>
    <lineage>
        <taxon>Eukaryota</taxon>
        <taxon>Metazoa</taxon>
        <taxon>Spiralia</taxon>
        <taxon>Lophotrochozoa</taxon>
        <taxon>Mollusca</taxon>
        <taxon>Gastropoda</taxon>
        <taxon>Heterobranchia</taxon>
        <taxon>Euthyneura</taxon>
        <taxon>Panpulmonata</taxon>
        <taxon>Sacoglossa</taxon>
        <taxon>Placobranchoidea</taxon>
        <taxon>Plakobranchidae</taxon>
        <taxon>Elysia</taxon>
    </lineage>
</organism>
<dbReference type="EMBL" id="JAWDGP010002216">
    <property type="protein sequence ID" value="KAK3784752.1"/>
    <property type="molecule type" value="Genomic_DNA"/>
</dbReference>
<reference evidence="1" key="1">
    <citation type="journal article" date="2023" name="G3 (Bethesda)">
        <title>A reference genome for the long-term kleptoplast-retaining sea slug Elysia crispata morphotype clarki.</title>
        <authorList>
            <person name="Eastman K.E."/>
            <person name="Pendleton A.L."/>
            <person name="Shaikh M.A."/>
            <person name="Suttiyut T."/>
            <person name="Ogas R."/>
            <person name="Tomko P."/>
            <person name="Gavelis G."/>
            <person name="Widhalm J.R."/>
            <person name="Wisecaver J.H."/>
        </authorList>
    </citation>
    <scope>NUCLEOTIDE SEQUENCE</scope>
    <source>
        <strain evidence="1">ECLA1</strain>
    </source>
</reference>
<dbReference type="Proteomes" id="UP001283361">
    <property type="component" value="Unassembled WGS sequence"/>
</dbReference>
<evidence type="ECO:0000313" key="2">
    <source>
        <dbReference type="Proteomes" id="UP001283361"/>
    </source>
</evidence>
<proteinExistence type="predicted"/>
<keyword evidence="2" id="KW-1185">Reference proteome</keyword>
<comment type="caution">
    <text evidence="1">The sequence shown here is derived from an EMBL/GenBank/DDBJ whole genome shotgun (WGS) entry which is preliminary data.</text>
</comment>
<sequence>MRAELAVNAAQELNIPLFGAHSLVMRRYGLTGTMAATIFIYTIWENQYGHGRLQKKDNSRGIYRKLAHLLLEKHLRVCVFL</sequence>
<protein>
    <submittedName>
        <fullName evidence="1">Uncharacterized protein</fullName>
    </submittedName>
</protein>
<dbReference type="AlphaFoldDB" id="A0AAE1ADM6"/>